<evidence type="ECO:0000259" key="13">
    <source>
        <dbReference type="PROSITE" id="PS51195"/>
    </source>
</evidence>
<keyword evidence="5" id="KW-0067">ATP-binding</keyword>
<accession>A0ABM1MW39</accession>
<dbReference type="PANTHER" id="PTHR47959:SF21">
    <property type="entry name" value="DEAD-BOX HELICASE 56"/>
    <property type="match status" value="1"/>
</dbReference>
<evidence type="ECO:0000256" key="9">
    <source>
        <dbReference type="PROSITE-ProRule" id="PRU00552"/>
    </source>
</evidence>
<organism evidence="14 15">
    <name type="scientific">Nicrophorus vespilloides</name>
    <name type="common">Boreal carrion beetle</name>
    <dbReference type="NCBI Taxonomy" id="110193"/>
    <lineage>
        <taxon>Eukaryota</taxon>
        <taxon>Metazoa</taxon>
        <taxon>Ecdysozoa</taxon>
        <taxon>Arthropoda</taxon>
        <taxon>Hexapoda</taxon>
        <taxon>Insecta</taxon>
        <taxon>Pterygota</taxon>
        <taxon>Neoptera</taxon>
        <taxon>Endopterygota</taxon>
        <taxon>Coleoptera</taxon>
        <taxon>Polyphaga</taxon>
        <taxon>Staphyliniformia</taxon>
        <taxon>Silphidae</taxon>
        <taxon>Nicrophorinae</taxon>
        <taxon>Nicrophorus</taxon>
    </lineage>
</organism>
<evidence type="ECO:0000256" key="8">
    <source>
        <dbReference type="ARBA" id="ARBA00047984"/>
    </source>
</evidence>
<feature type="short sequence motif" description="Q motif" evidence="9">
    <location>
        <begin position="9"/>
        <end position="37"/>
    </location>
</feature>
<feature type="compositionally biased region" description="Polar residues" evidence="10">
    <location>
        <begin position="561"/>
        <end position="572"/>
    </location>
</feature>
<dbReference type="SUPFAM" id="SSF52540">
    <property type="entry name" value="P-loop containing nucleoside triphosphate hydrolases"/>
    <property type="match status" value="2"/>
</dbReference>
<dbReference type="PROSITE" id="PS51194">
    <property type="entry name" value="HELICASE_CTER"/>
    <property type="match status" value="1"/>
</dbReference>
<dbReference type="GO" id="GO:0004386">
    <property type="term" value="F:helicase activity"/>
    <property type="evidence" value="ECO:0007669"/>
    <property type="project" value="UniProtKB-KW"/>
</dbReference>
<reference evidence="15" key="1">
    <citation type="submission" date="2025-08" db="UniProtKB">
        <authorList>
            <consortium name="RefSeq"/>
        </authorList>
    </citation>
    <scope>IDENTIFICATION</scope>
    <source>
        <tissue evidence="15">Whole Larva</tissue>
    </source>
</reference>
<dbReference type="Gene3D" id="3.40.50.300">
    <property type="entry name" value="P-loop containing nucleotide triphosphate hydrolases"/>
    <property type="match status" value="2"/>
</dbReference>
<feature type="domain" description="DEAD-box RNA helicase Q" evidence="13">
    <location>
        <begin position="9"/>
        <end position="37"/>
    </location>
</feature>
<keyword evidence="2" id="KW-0547">Nucleotide-binding</keyword>
<sequence length="572" mass="65332">MEEVDEKQVYFHDMELDDRILKAIAMLGWEKPTVIQETAIPMALEGKDLLIKARTGQGKTASFLIPVIQKVLTHKKTAIETESIAIILCPSRELCKQTMTVIGQLTRKCSQVVKCIDISPDVEIAIQKPLLTNKPEIIVSTPSKLLKHLTAETITLSTIQYVVIDEADLVFSFGYQNDIEELIKYLPQFYQAILASATLSQDVKDLKKLVLHNPVILKLHEADIPPNSQLAHYYIAAEELEKATILSSLYKLHLINGKSIVFVNSVDKCYKLKLFLHQFAVKACVLNSELPAAVRCKAVEDFNNGVYDTIIASDERSLTEDLTFIKKEEEEIAQDGEEKEEKKKKKRNRRAKDKESGVARGIDFQCVSNVINFELPSEIDSYIHRAGRTARGTNTGTVLSFINKRQKKIFEEIEDHINKLQNTTNSFKKYEFKMDDVASLQYRAQDAWNAVTKNVIKEARMNEIKKEIIQSKKLKMYFEANPIDLEVLESQSTTRQPKKIKQNLGCMPDYIVPTTLRHLIDEQSKAGTKSGIWKQAEKINKEEKKQKYVKSNMNDKKRSNPLETTFQKKFKN</sequence>
<evidence type="ECO:0000256" key="10">
    <source>
        <dbReference type="SAM" id="MobiDB-lite"/>
    </source>
</evidence>
<feature type="region of interest" description="Disordered" evidence="10">
    <location>
        <begin position="544"/>
        <end position="572"/>
    </location>
</feature>
<feature type="compositionally biased region" description="Basic residues" evidence="10">
    <location>
        <begin position="342"/>
        <end position="351"/>
    </location>
</feature>
<dbReference type="CDD" id="cd17961">
    <property type="entry name" value="DEADc_DDX56"/>
    <property type="match status" value="1"/>
</dbReference>
<keyword evidence="4 15" id="KW-0347">Helicase</keyword>
<feature type="domain" description="Helicase C-terminal" evidence="12">
    <location>
        <begin position="244"/>
        <end position="438"/>
    </location>
</feature>
<evidence type="ECO:0000259" key="11">
    <source>
        <dbReference type="PROSITE" id="PS51192"/>
    </source>
</evidence>
<feature type="domain" description="Helicase ATP-binding" evidence="11">
    <location>
        <begin position="40"/>
        <end position="217"/>
    </location>
</feature>
<dbReference type="InterPro" id="IPR001650">
    <property type="entry name" value="Helicase_C-like"/>
</dbReference>
<evidence type="ECO:0000256" key="3">
    <source>
        <dbReference type="ARBA" id="ARBA00022801"/>
    </source>
</evidence>
<dbReference type="InterPro" id="IPR050079">
    <property type="entry name" value="DEAD_box_RNA_helicase"/>
</dbReference>
<evidence type="ECO:0000256" key="5">
    <source>
        <dbReference type="ARBA" id="ARBA00022840"/>
    </source>
</evidence>
<dbReference type="RefSeq" id="XP_017778789.1">
    <property type="nucleotide sequence ID" value="XM_017923300.1"/>
</dbReference>
<feature type="region of interest" description="Disordered" evidence="10">
    <location>
        <begin position="333"/>
        <end position="352"/>
    </location>
</feature>
<keyword evidence="14" id="KW-1185">Reference proteome</keyword>
<proteinExistence type="inferred from homology"/>
<dbReference type="PANTHER" id="PTHR47959">
    <property type="entry name" value="ATP-DEPENDENT RNA HELICASE RHLE-RELATED"/>
    <property type="match status" value="1"/>
</dbReference>
<dbReference type="InterPro" id="IPR014001">
    <property type="entry name" value="Helicase_ATP-bd"/>
</dbReference>
<dbReference type="PROSITE" id="PS51192">
    <property type="entry name" value="HELICASE_ATP_BIND_1"/>
    <property type="match status" value="1"/>
</dbReference>
<evidence type="ECO:0000313" key="14">
    <source>
        <dbReference type="Proteomes" id="UP000695000"/>
    </source>
</evidence>
<evidence type="ECO:0000313" key="15">
    <source>
        <dbReference type="RefSeq" id="XP_017778789.1"/>
    </source>
</evidence>
<dbReference type="CDD" id="cd18787">
    <property type="entry name" value="SF2_C_DEAD"/>
    <property type="match status" value="1"/>
</dbReference>
<dbReference type="InterPro" id="IPR011545">
    <property type="entry name" value="DEAD/DEAH_box_helicase_dom"/>
</dbReference>
<evidence type="ECO:0000256" key="7">
    <source>
        <dbReference type="ARBA" id="ARBA00038041"/>
    </source>
</evidence>
<dbReference type="Pfam" id="PF00271">
    <property type="entry name" value="Helicase_C"/>
    <property type="match status" value="2"/>
</dbReference>
<evidence type="ECO:0000256" key="1">
    <source>
        <dbReference type="ARBA" id="ARBA00012552"/>
    </source>
</evidence>
<dbReference type="Proteomes" id="UP000695000">
    <property type="component" value="Unplaced"/>
</dbReference>
<gene>
    <name evidence="15" type="primary">LOC108564302</name>
</gene>
<dbReference type="EC" id="3.6.4.13" evidence="1"/>
<comment type="catalytic activity">
    <reaction evidence="8">
        <text>ATP + H2O = ADP + phosphate + H(+)</text>
        <dbReference type="Rhea" id="RHEA:13065"/>
        <dbReference type="ChEBI" id="CHEBI:15377"/>
        <dbReference type="ChEBI" id="CHEBI:15378"/>
        <dbReference type="ChEBI" id="CHEBI:30616"/>
        <dbReference type="ChEBI" id="CHEBI:43474"/>
        <dbReference type="ChEBI" id="CHEBI:456216"/>
        <dbReference type="EC" id="3.6.4.13"/>
    </reaction>
</comment>
<dbReference type="InterPro" id="IPR014014">
    <property type="entry name" value="RNA_helicase_DEAD_Q_motif"/>
</dbReference>
<dbReference type="SMART" id="SM00487">
    <property type="entry name" value="DEXDc"/>
    <property type="match status" value="1"/>
</dbReference>
<keyword evidence="3" id="KW-0378">Hydrolase</keyword>
<name>A0ABM1MW39_NICVS</name>
<dbReference type="Pfam" id="PF00270">
    <property type="entry name" value="DEAD"/>
    <property type="match status" value="1"/>
</dbReference>
<dbReference type="PROSITE" id="PS51195">
    <property type="entry name" value="Q_MOTIF"/>
    <property type="match status" value="1"/>
</dbReference>
<protein>
    <recommendedName>
        <fullName evidence="1">RNA helicase</fullName>
        <ecNumber evidence="1">3.6.4.13</ecNumber>
    </recommendedName>
</protein>
<comment type="similarity">
    <text evidence="7">Belongs to the DEAD box helicase family. DDX56/DBP9 subfamily.</text>
</comment>
<evidence type="ECO:0000256" key="4">
    <source>
        <dbReference type="ARBA" id="ARBA00022806"/>
    </source>
</evidence>
<dbReference type="SMART" id="SM00490">
    <property type="entry name" value="HELICc"/>
    <property type="match status" value="1"/>
</dbReference>
<keyword evidence="6" id="KW-0694">RNA-binding</keyword>
<evidence type="ECO:0000256" key="2">
    <source>
        <dbReference type="ARBA" id="ARBA00022741"/>
    </source>
</evidence>
<evidence type="ECO:0000256" key="6">
    <source>
        <dbReference type="ARBA" id="ARBA00022884"/>
    </source>
</evidence>
<dbReference type="GeneID" id="108564302"/>
<evidence type="ECO:0000259" key="12">
    <source>
        <dbReference type="PROSITE" id="PS51194"/>
    </source>
</evidence>
<dbReference type="InterPro" id="IPR027417">
    <property type="entry name" value="P-loop_NTPase"/>
</dbReference>